<evidence type="ECO:0000313" key="2">
    <source>
        <dbReference type="EnsemblPlants" id="KQL05171"/>
    </source>
</evidence>
<proteinExistence type="predicted"/>
<sequence>MPPLLADPTAKAKCRAGAGRGALKALELDAFAARGLETNGRGEAATRAARASNSSSSRLDVEKMWMEMYRVGHWGFSRLSISMTPPPPARPGCAVAARSADGGDGGRKDADLPGESSLARNHPRRLTLRCSGSRSSDSER</sequence>
<reference evidence="2" key="2">
    <citation type="submission" date="2018-08" db="UniProtKB">
        <authorList>
            <consortium name="EnsemblPlants"/>
        </authorList>
    </citation>
    <scope>IDENTIFICATION</scope>
    <source>
        <strain evidence="2">Yugu1</strain>
    </source>
</reference>
<dbReference type="EnsemblPlants" id="KQL05171">
    <property type="protein sequence ID" value="KQL05171"/>
    <property type="gene ID" value="SETIT_004561mg"/>
</dbReference>
<dbReference type="Proteomes" id="UP000004995">
    <property type="component" value="Unassembled WGS sequence"/>
</dbReference>
<name>K3XRL8_SETIT</name>
<keyword evidence="3" id="KW-1185">Reference proteome</keyword>
<feature type="compositionally biased region" description="Polar residues" evidence="1">
    <location>
        <begin position="130"/>
        <end position="140"/>
    </location>
</feature>
<evidence type="ECO:0000256" key="1">
    <source>
        <dbReference type="SAM" id="MobiDB-lite"/>
    </source>
</evidence>
<accession>K3XRL8</accession>
<protein>
    <submittedName>
        <fullName evidence="2">Uncharacterized protein</fullName>
    </submittedName>
</protein>
<dbReference type="EMBL" id="AGNK02002997">
    <property type="status" value="NOT_ANNOTATED_CDS"/>
    <property type="molecule type" value="Genomic_DNA"/>
</dbReference>
<feature type="region of interest" description="Disordered" evidence="1">
    <location>
        <begin position="82"/>
        <end position="140"/>
    </location>
</feature>
<evidence type="ECO:0000313" key="3">
    <source>
        <dbReference type="Proteomes" id="UP000004995"/>
    </source>
</evidence>
<organism evidence="2 3">
    <name type="scientific">Setaria italica</name>
    <name type="common">Foxtail millet</name>
    <name type="synonym">Panicum italicum</name>
    <dbReference type="NCBI Taxonomy" id="4555"/>
    <lineage>
        <taxon>Eukaryota</taxon>
        <taxon>Viridiplantae</taxon>
        <taxon>Streptophyta</taxon>
        <taxon>Embryophyta</taxon>
        <taxon>Tracheophyta</taxon>
        <taxon>Spermatophyta</taxon>
        <taxon>Magnoliopsida</taxon>
        <taxon>Liliopsida</taxon>
        <taxon>Poales</taxon>
        <taxon>Poaceae</taxon>
        <taxon>PACMAD clade</taxon>
        <taxon>Panicoideae</taxon>
        <taxon>Panicodae</taxon>
        <taxon>Paniceae</taxon>
        <taxon>Cenchrinae</taxon>
        <taxon>Setaria</taxon>
    </lineage>
</organism>
<dbReference type="HOGENOM" id="CLU_1838604_0_0_1"/>
<dbReference type="AlphaFoldDB" id="K3XRL8"/>
<reference evidence="3" key="1">
    <citation type="journal article" date="2012" name="Nat. Biotechnol.">
        <title>Reference genome sequence of the model plant Setaria.</title>
        <authorList>
            <person name="Bennetzen J.L."/>
            <person name="Schmutz J."/>
            <person name="Wang H."/>
            <person name="Percifield R."/>
            <person name="Hawkins J."/>
            <person name="Pontaroli A.C."/>
            <person name="Estep M."/>
            <person name="Feng L."/>
            <person name="Vaughn J.N."/>
            <person name="Grimwood J."/>
            <person name="Jenkins J."/>
            <person name="Barry K."/>
            <person name="Lindquist E."/>
            <person name="Hellsten U."/>
            <person name="Deshpande S."/>
            <person name="Wang X."/>
            <person name="Wu X."/>
            <person name="Mitros T."/>
            <person name="Triplett J."/>
            <person name="Yang X."/>
            <person name="Ye C.Y."/>
            <person name="Mauro-Herrera M."/>
            <person name="Wang L."/>
            <person name="Li P."/>
            <person name="Sharma M."/>
            <person name="Sharma R."/>
            <person name="Ronald P.C."/>
            <person name="Panaud O."/>
            <person name="Kellogg E.A."/>
            <person name="Brutnell T.P."/>
            <person name="Doust A.N."/>
            <person name="Tuskan G.A."/>
            <person name="Rokhsar D."/>
            <person name="Devos K.M."/>
        </authorList>
    </citation>
    <scope>NUCLEOTIDE SEQUENCE [LARGE SCALE GENOMIC DNA]</scope>
    <source>
        <strain evidence="3">cv. Yugu1</strain>
    </source>
</reference>
<dbReference type="STRING" id="4555.K3XRL8"/>
<dbReference type="InParanoid" id="K3XRL8"/>
<dbReference type="Gramene" id="KQL05171">
    <property type="protein sequence ID" value="KQL05171"/>
    <property type="gene ID" value="SETIT_004561mg"/>
</dbReference>